<dbReference type="EMBL" id="BGPR01055265">
    <property type="protein sequence ID" value="GBO31872.1"/>
    <property type="molecule type" value="Genomic_DNA"/>
</dbReference>
<reference evidence="2 3" key="1">
    <citation type="journal article" date="2019" name="Sci. Rep.">
        <title>Orb-weaving spider Araneus ventricosus genome elucidates the spidroin gene catalogue.</title>
        <authorList>
            <person name="Kono N."/>
            <person name="Nakamura H."/>
            <person name="Ohtoshi R."/>
            <person name="Moran D.A.P."/>
            <person name="Shinohara A."/>
            <person name="Yoshida Y."/>
            <person name="Fujiwara M."/>
            <person name="Mori M."/>
            <person name="Tomita M."/>
            <person name="Arakawa K."/>
        </authorList>
    </citation>
    <scope>NUCLEOTIDE SEQUENCE [LARGE SCALE GENOMIC DNA]</scope>
</reference>
<evidence type="ECO:0000313" key="2">
    <source>
        <dbReference type="EMBL" id="GBO31872.1"/>
    </source>
</evidence>
<keyword evidence="3" id="KW-1185">Reference proteome</keyword>
<sequence>MNEQSDRPVTENTRIHCGLINFNLEEMIREVHDKDDRIQTLIQKIEKLIGEKFEENKVPGHRPNEEIPEGNYGQLINTTNTPPISFDISFNSVNNANRINEVPEEVDAIMKDGSDVAICSPGEERDNTDNEEEFKVQGQRRWRSNSDLTDKNAAKKKSNPVINALPSVVNNSL</sequence>
<evidence type="ECO:0000256" key="1">
    <source>
        <dbReference type="SAM" id="MobiDB-lite"/>
    </source>
</evidence>
<evidence type="ECO:0000313" key="3">
    <source>
        <dbReference type="Proteomes" id="UP000499080"/>
    </source>
</evidence>
<proteinExistence type="predicted"/>
<organism evidence="2 3">
    <name type="scientific">Araneus ventricosus</name>
    <name type="common">Orbweaver spider</name>
    <name type="synonym">Epeira ventricosa</name>
    <dbReference type="NCBI Taxonomy" id="182803"/>
    <lineage>
        <taxon>Eukaryota</taxon>
        <taxon>Metazoa</taxon>
        <taxon>Ecdysozoa</taxon>
        <taxon>Arthropoda</taxon>
        <taxon>Chelicerata</taxon>
        <taxon>Arachnida</taxon>
        <taxon>Araneae</taxon>
        <taxon>Araneomorphae</taxon>
        <taxon>Entelegynae</taxon>
        <taxon>Araneoidea</taxon>
        <taxon>Araneidae</taxon>
        <taxon>Araneus</taxon>
    </lineage>
</organism>
<accession>A0A4Y2W4E4</accession>
<gene>
    <name evidence="2" type="ORF">AVEN_170592_1</name>
</gene>
<name>A0A4Y2W4E4_ARAVE</name>
<protein>
    <submittedName>
        <fullName evidence="2">Uncharacterized protein</fullName>
    </submittedName>
</protein>
<dbReference type="AlphaFoldDB" id="A0A4Y2W4E4"/>
<comment type="caution">
    <text evidence="2">The sequence shown here is derived from an EMBL/GenBank/DDBJ whole genome shotgun (WGS) entry which is preliminary data.</text>
</comment>
<feature type="region of interest" description="Disordered" evidence="1">
    <location>
        <begin position="121"/>
        <end position="173"/>
    </location>
</feature>
<dbReference type="Proteomes" id="UP000499080">
    <property type="component" value="Unassembled WGS sequence"/>
</dbReference>